<dbReference type="RefSeq" id="WP_075130650.1">
    <property type="nucleotide sequence ID" value="NZ_MSIF01000001.1"/>
</dbReference>
<dbReference type="PANTHER" id="PTHR10314">
    <property type="entry name" value="CYSTATHIONINE BETA-SYNTHASE"/>
    <property type="match status" value="1"/>
</dbReference>
<accession>A0A7Z0WSU4</accession>
<feature type="domain" description="Tryptophan synthase beta chain-like PALP" evidence="3">
    <location>
        <begin position="20"/>
        <end position="306"/>
    </location>
</feature>
<dbReference type="SUPFAM" id="SSF53686">
    <property type="entry name" value="Tryptophan synthase beta subunit-like PLP-dependent enzymes"/>
    <property type="match status" value="1"/>
</dbReference>
<protein>
    <submittedName>
        <fullName evidence="4">Cysteine synthase</fullName>
    </submittedName>
</protein>
<evidence type="ECO:0000313" key="5">
    <source>
        <dbReference type="Proteomes" id="UP000185696"/>
    </source>
</evidence>
<dbReference type="AlphaFoldDB" id="A0A7Z0WSU4"/>
<keyword evidence="2" id="KW-0663">Pyridoxal phosphate</keyword>
<gene>
    <name evidence="4" type="ORF">BLA60_00380</name>
</gene>
<dbReference type="Proteomes" id="UP000185696">
    <property type="component" value="Unassembled WGS sequence"/>
</dbReference>
<dbReference type="InterPro" id="IPR036052">
    <property type="entry name" value="TrpB-like_PALP_sf"/>
</dbReference>
<name>A0A7Z0WSU4_9PSEU</name>
<reference evidence="4 5" key="1">
    <citation type="submission" date="2016-12" db="EMBL/GenBank/DDBJ databases">
        <title>The draft genome sequence of Actinophytocola xinjiangensis.</title>
        <authorList>
            <person name="Wang W."/>
            <person name="Yuan L."/>
        </authorList>
    </citation>
    <scope>NUCLEOTIDE SEQUENCE [LARGE SCALE GENOMIC DNA]</scope>
    <source>
        <strain evidence="4 5">CGMCC 4.4663</strain>
    </source>
</reference>
<dbReference type="OrthoDB" id="7624112at2"/>
<dbReference type="Pfam" id="PF00291">
    <property type="entry name" value="PALP"/>
    <property type="match status" value="1"/>
</dbReference>
<dbReference type="InterPro" id="IPR001926">
    <property type="entry name" value="TrpB-like_PALP"/>
</dbReference>
<dbReference type="InterPro" id="IPR050214">
    <property type="entry name" value="Cys_Synth/Cystath_Beta-Synth"/>
</dbReference>
<organism evidence="4 5">
    <name type="scientific">Actinophytocola xinjiangensis</name>
    <dbReference type="NCBI Taxonomy" id="485602"/>
    <lineage>
        <taxon>Bacteria</taxon>
        <taxon>Bacillati</taxon>
        <taxon>Actinomycetota</taxon>
        <taxon>Actinomycetes</taxon>
        <taxon>Pseudonocardiales</taxon>
        <taxon>Pseudonocardiaceae</taxon>
    </lineage>
</organism>
<sequence length="344" mass="36423">MDAGNLSQWADDAVRRVWAEHRVTPLRTVERVSPDGVTVLLKDESLLPTGSLKYRHLGAMYCQAIARGRIAAGTPVVVGTGGAVAVAGAYFARLLELPFTAVVPAKTASGVLERIEGFGGRWQVGELPPVAIQEEATELAARVGGYFLDHFTDADTAMSAAGPTVAEEVFKEVTPDWIVVGVGTGATSAAIGRHLRQHGLPTRLAVVDPENSAYFPAWVTGAADYGTGMPSRIPGIGRPRVEPGFQPDLIDLVIPVPDAAAVAAMGWLHRVAGVNAGPATGANLWGARYLAARLAEERGSGTVVTVNGDNGDAYRHTHLDADWVRARGLDPAPFEAEIAEWDRR</sequence>
<proteinExistence type="predicted"/>
<evidence type="ECO:0000256" key="1">
    <source>
        <dbReference type="ARBA" id="ARBA00001933"/>
    </source>
</evidence>
<dbReference type="GO" id="GO:1901605">
    <property type="term" value="P:alpha-amino acid metabolic process"/>
    <property type="evidence" value="ECO:0007669"/>
    <property type="project" value="UniProtKB-ARBA"/>
</dbReference>
<evidence type="ECO:0000256" key="2">
    <source>
        <dbReference type="ARBA" id="ARBA00022898"/>
    </source>
</evidence>
<keyword evidence="5" id="KW-1185">Reference proteome</keyword>
<dbReference type="Gene3D" id="3.40.50.1100">
    <property type="match status" value="2"/>
</dbReference>
<comment type="caution">
    <text evidence="4">The sequence shown here is derived from an EMBL/GenBank/DDBJ whole genome shotgun (WGS) entry which is preliminary data.</text>
</comment>
<evidence type="ECO:0000313" key="4">
    <source>
        <dbReference type="EMBL" id="OLF13699.1"/>
    </source>
</evidence>
<evidence type="ECO:0000259" key="3">
    <source>
        <dbReference type="Pfam" id="PF00291"/>
    </source>
</evidence>
<dbReference type="EMBL" id="MSIF01000001">
    <property type="protein sequence ID" value="OLF13699.1"/>
    <property type="molecule type" value="Genomic_DNA"/>
</dbReference>
<comment type="cofactor">
    <cofactor evidence="1">
        <name>pyridoxal 5'-phosphate</name>
        <dbReference type="ChEBI" id="CHEBI:597326"/>
    </cofactor>
</comment>